<evidence type="ECO:0000313" key="2">
    <source>
        <dbReference type="EMBL" id="PZN69302.1"/>
    </source>
</evidence>
<accession>A0A2W4QAM4</accession>
<gene>
    <name evidence="2" type="ORF">DM484_30030</name>
</gene>
<keyword evidence="1" id="KW-0812">Transmembrane</keyword>
<protein>
    <submittedName>
        <fullName evidence="2">Uncharacterized protein</fullName>
    </submittedName>
</protein>
<dbReference type="AlphaFoldDB" id="A0A2W4QAM4"/>
<name>A0A2W4QAM4_9GAMM</name>
<evidence type="ECO:0000313" key="3">
    <source>
        <dbReference type="Proteomes" id="UP000249396"/>
    </source>
</evidence>
<dbReference type="EMBL" id="QJPH01000581">
    <property type="protein sequence ID" value="PZN69302.1"/>
    <property type="molecule type" value="Genomic_DNA"/>
</dbReference>
<evidence type="ECO:0000256" key="1">
    <source>
        <dbReference type="SAM" id="Phobius"/>
    </source>
</evidence>
<keyword evidence="1" id="KW-0472">Membrane</keyword>
<dbReference type="Proteomes" id="UP000249396">
    <property type="component" value="Unassembled WGS sequence"/>
</dbReference>
<organism evidence="2 3">
    <name type="scientific">Candidatus Methylumidiphilus alinenensis</name>
    <dbReference type="NCBI Taxonomy" id="2202197"/>
    <lineage>
        <taxon>Bacteria</taxon>
        <taxon>Pseudomonadati</taxon>
        <taxon>Pseudomonadota</taxon>
        <taxon>Gammaproteobacteria</taxon>
        <taxon>Methylococcales</taxon>
        <taxon>Candidatus Methylumidiphilus</taxon>
    </lineage>
</organism>
<comment type="caution">
    <text evidence="2">The sequence shown here is derived from an EMBL/GenBank/DDBJ whole genome shotgun (WGS) entry which is preliminary data.</text>
</comment>
<proteinExistence type="predicted"/>
<keyword evidence="1" id="KW-1133">Transmembrane helix</keyword>
<sequence length="96" mass="10286">MEPNPDGPSVARAIVTGTRRLGRILARTLTALGVAPMHPALDFAHPVTVIDGLFFLVILFVIVCGSQHQVMGTRRMGIIAHSIAVRRQGQQPHGNG</sequence>
<feature type="transmembrane region" description="Helical" evidence="1">
    <location>
        <begin position="43"/>
        <end position="66"/>
    </location>
</feature>
<reference evidence="2 3" key="1">
    <citation type="journal article" date="2018" name="Aquat. Microb. Ecol.">
        <title>Gammaproteobacterial methanotrophs dominate.</title>
        <authorList>
            <person name="Rissanen A.J."/>
            <person name="Saarenheimo J."/>
            <person name="Tiirola M."/>
            <person name="Peura S."/>
            <person name="Aalto S.L."/>
            <person name="Karvinen A."/>
            <person name="Nykanen H."/>
        </authorList>
    </citation>
    <scope>NUCLEOTIDE SEQUENCE [LARGE SCALE GENOMIC DNA]</scope>
    <source>
        <strain evidence="2">AMbin10</strain>
    </source>
</reference>